<dbReference type="Pfam" id="PF06048">
    <property type="entry name" value="DUF927"/>
    <property type="match status" value="1"/>
</dbReference>
<feature type="domain" description="Primase C-terminal 2" evidence="3">
    <location>
        <begin position="12"/>
        <end position="83"/>
    </location>
</feature>
<dbReference type="CDD" id="cd01029">
    <property type="entry name" value="TOPRIM_primases"/>
    <property type="match status" value="1"/>
</dbReference>
<keyword evidence="6" id="KW-1185">Reference proteome</keyword>
<evidence type="ECO:0000259" key="3">
    <source>
        <dbReference type="Pfam" id="PF08707"/>
    </source>
</evidence>
<gene>
    <name evidence="5" type="ORF">HHL24_17055</name>
</gene>
<protein>
    <submittedName>
        <fullName evidence="5">DUF927 domain-containing protein</fullName>
    </submittedName>
</protein>
<accession>A0A848IAY6</accession>
<dbReference type="Pfam" id="PF08707">
    <property type="entry name" value="PriCT_2"/>
    <property type="match status" value="1"/>
</dbReference>
<dbReference type="AlphaFoldDB" id="A0A848IAY6"/>
<dbReference type="GO" id="GO:0016817">
    <property type="term" value="F:hydrolase activity, acting on acid anhydrides"/>
    <property type="evidence" value="ECO:0007669"/>
    <property type="project" value="InterPro"/>
</dbReference>
<comment type="caution">
    <text evidence="5">The sequence shown here is derived from an EMBL/GenBank/DDBJ whole genome shotgun (WGS) entry which is preliminary data.</text>
</comment>
<feature type="domain" description="DUF927" evidence="2">
    <location>
        <begin position="393"/>
        <end position="666"/>
    </location>
</feature>
<dbReference type="InterPro" id="IPR014819">
    <property type="entry name" value="PriCT_2"/>
</dbReference>
<reference evidence="5 6" key="1">
    <citation type="submission" date="2020-04" db="EMBL/GenBank/DDBJ databases">
        <title>Paraburkholderia sp. RP-4-7 isolated from soil.</title>
        <authorList>
            <person name="Dahal R.H."/>
        </authorList>
    </citation>
    <scope>NUCLEOTIDE SEQUENCE [LARGE SCALE GENOMIC DNA]</scope>
    <source>
        <strain evidence="5 6">RP-4-7</strain>
    </source>
</reference>
<dbReference type="InterPro" id="IPR034154">
    <property type="entry name" value="TOPRIM_DnaG/twinkle"/>
</dbReference>
<evidence type="ECO:0000259" key="2">
    <source>
        <dbReference type="Pfam" id="PF06048"/>
    </source>
</evidence>
<evidence type="ECO:0000259" key="4">
    <source>
        <dbReference type="Pfam" id="PF13362"/>
    </source>
</evidence>
<feature type="region of interest" description="Disordered" evidence="1">
    <location>
        <begin position="899"/>
        <end position="935"/>
    </location>
</feature>
<organism evidence="5 6">
    <name type="scientific">Paraburkholderia polaris</name>
    <dbReference type="NCBI Taxonomy" id="2728848"/>
    <lineage>
        <taxon>Bacteria</taxon>
        <taxon>Pseudomonadati</taxon>
        <taxon>Pseudomonadota</taxon>
        <taxon>Betaproteobacteria</taxon>
        <taxon>Burkholderiales</taxon>
        <taxon>Burkholderiaceae</taxon>
        <taxon>Paraburkholderia</taxon>
    </lineage>
</organism>
<dbReference type="Proteomes" id="UP000544134">
    <property type="component" value="Unassembled WGS sequence"/>
</dbReference>
<evidence type="ECO:0000256" key="1">
    <source>
        <dbReference type="SAM" id="MobiDB-lite"/>
    </source>
</evidence>
<evidence type="ECO:0000313" key="6">
    <source>
        <dbReference type="Proteomes" id="UP000544134"/>
    </source>
</evidence>
<dbReference type="InterPro" id="IPR006171">
    <property type="entry name" value="TOPRIM_dom"/>
</dbReference>
<sequence length="935" mass="100427">MNAIVDEQQRVEAALATIPPDVEREQWWRVAAALKDEMGDAGFDLFDAWSRGAEAYVVTDVKDTWRSVQPGRGIGIGTLFDIAKKHGFDTRSHPSVPIDSAEFERRRTERQARARHAEEKRARERAHAVTLALAVWSRAKPAEDDHAYLFRKGLAAPQTLREISADKLAGLIGYKPSSSNEVLTGRILVARVHVGSIVTTLEFIDEAGRKSALSGGAKAGGHWAVTKIGPGIDRILIGEGVATVLSAHVATGCAAVAALSAGNLRKVAEAMRQDYPAAEIAVLGDIGNGQEQAFEAAQAVGGALALPDFGSDRQEDQTDFNDLHVALGADAVKRCIDVAVASTDEPESTVVDSQADAQSADRLIDDLSFPGLDERPCWRVYEGWHRVGGSKVKPGVYWHGVKPGKNDSPPAMIDKWICTPMTVKAVTRNREDAEYGRLLEILSPAGKRKKWAMPMSMLAGDGNEARGVLLSEGLVFDLHDKGAILRYIAGQFPKETMRAASVTGWHDDAFVLPDAVIGADDIWFQASGRTAPYASAGTFEGWCELAALATGNPLLMLAMSAALAGPLLGSLNVDGGGVHLYGDSSSGKTTALLAAISVWGGPAFKRTWRATANGLEGAGSLHSDTLLALDELGEIDPKSLYESAYALINGMGKTRANRHGEARQATRWRVFLLSTGELTIGARMGAGGIEAKAGQELRILDIPVNGAYGLFDDLRGRPAGGVLSDDVRNLSAKHYGHAGPRFVEALVSNLRTGFRLTDSLQPLVDRFGAAEGQERRAARTFAICALAGELSVLWGVTPWVSGEPIQSAIHAFNLWRNRRSTNGHSAEHAAILRAVSDFIDRHADSRFSSIEGSADLVRDRAGYWKQDGGGRLYLFTSGGLREATKGYDMSRVTAALAKADALDSESGRHTKSTRTPDGRKTKLYHVNPEKLTEGE</sequence>
<dbReference type="EMBL" id="JABBGJ010000017">
    <property type="protein sequence ID" value="NML99637.1"/>
    <property type="molecule type" value="Genomic_DNA"/>
</dbReference>
<dbReference type="RefSeq" id="WP_169486612.1">
    <property type="nucleotide sequence ID" value="NZ_JABBGJ010000017.1"/>
</dbReference>
<evidence type="ECO:0000313" key="5">
    <source>
        <dbReference type="EMBL" id="NML99637.1"/>
    </source>
</evidence>
<dbReference type="InterPro" id="IPR009270">
    <property type="entry name" value="DUF927"/>
</dbReference>
<name>A0A848IAY6_9BURK</name>
<proteinExistence type="predicted"/>
<feature type="domain" description="Toprim" evidence="4">
    <location>
        <begin position="235"/>
        <end position="330"/>
    </location>
</feature>
<dbReference type="Pfam" id="PF13362">
    <property type="entry name" value="Toprim_3"/>
    <property type="match status" value="1"/>
</dbReference>